<evidence type="ECO:0000259" key="1">
    <source>
        <dbReference type="Pfam" id="PF12728"/>
    </source>
</evidence>
<feature type="domain" description="Helix-turn-helix" evidence="1">
    <location>
        <begin position="40"/>
        <end position="89"/>
    </location>
</feature>
<keyword evidence="2" id="KW-0238">DNA-binding</keyword>
<dbReference type="PANTHER" id="PTHR34585:SF22">
    <property type="entry name" value="HELIX-TURN-HELIX DOMAIN-CONTAINING PROTEIN"/>
    <property type="match status" value="1"/>
</dbReference>
<proteinExistence type="predicted"/>
<dbReference type="InterPro" id="IPR009061">
    <property type="entry name" value="DNA-bd_dom_put_sf"/>
</dbReference>
<dbReference type="EMBL" id="QRXV01000022">
    <property type="protein sequence ID" value="RGU36160.1"/>
    <property type="molecule type" value="Genomic_DNA"/>
</dbReference>
<dbReference type="SUPFAM" id="SSF46955">
    <property type="entry name" value="Putative DNA-binding domain"/>
    <property type="match status" value="1"/>
</dbReference>
<reference evidence="2 3" key="1">
    <citation type="submission" date="2018-08" db="EMBL/GenBank/DDBJ databases">
        <title>A genome reference for cultivated species of the human gut microbiota.</title>
        <authorList>
            <person name="Zou Y."/>
            <person name="Xue W."/>
            <person name="Luo G."/>
        </authorList>
    </citation>
    <scope>NUCLEOTIDE SEQUENCE [LARGE SCALE GENOMIC DNA]</scope>
    <source>
        <strain evidence="2 3">AF17-20</strain>
    </source>
</reference>
<comment type="caution">
    <text evidence="2">The sequence shown here is derived from an EMBL/GenBank/DDBJ whole genome shotgun (WGS) entry which is preliminary data.</text>
</comment>
<dbReference type="RefSeq" id="WP_117707121.1">
    <property type="nucleotide sequence ID" value="NZ_JAHOJB010000025.1"/>
</dbReference>
<dbReference type="Proteomes" id="UP000284022">
    <property type="component" value="Unassembled WGS sequence"/>
</dbReference>
<dbReference type="AlphaFoldDB" id="A0A412SEQ7"/>
<organism evidence="2 3">
    <name type="scientific">Bacteroides uniformis</name>
    <dbReference type="NCBI Taxonomy" id="820"/>
    <lineage>
        <taxon>Bacteria</taxon>
        <taxon>Pseudomonadati</taxon>
        <taxon>Bacteroidota</taxon>
        <taxon>Bacteroidia</taxon>
        <taxon>Bacteroidales</taxon>
        <taxon>Bacteroidaceae</taxon>
        <taxon>Bacteroides</taxon>
    </lineage>
</organism>
<protein>
    <submittedName>
        <fullName evidence="2">DNA-binding protein</fullName>
    </submittedName>
</protein>
<dbReference type="PANTHER" id="PTHR34585">
    <property type="match status" value="1"/>
</dbReference>
<evidence type="ECO:0000313" key="3">
    <source>
        <dbReference type="Proteomes" id="UP000284022"/>
    </source>
</evidence>
<gene>
    <name evidence="2" type="ORF">DWW83_17965</name>
</gene>
<dbReference type="InterPro" id="IPR041657">
    <property type="entry name" value="HTH_17"/>
</dbReference>
<dbReference type="GO" id="GO:0003677">
    <property type="term" value="F:DNA binding"/>
    <property type="evidence" value="ECO:0007669"/>
    <property type="project" value="UniProtKB-KW"/>
</dbReference>
<evidence type="ECO:0000313" key="2">
    <source>
        <dbReference type="EMBL" id="RGU36160.1"/>
    </source>
</evidence>
<accession>A0A412SEQ7</accession>
<dbReference type="Pfam" id="PF12728">
    <property type="entry name" value="HTH_17"/>
    <property type="match status" value="1"/>
</dbReference>
<name>A0A412SEQ7_BACUN</name>
<sequence length="110" mass="13069">MELITFESKAYQELLKKIERIAEYISKVETPVPDEKKEVWLDSMEVARLLGISTKTLQRLRKDQLISYSLFRGRCLYRLSDIERALNERLITCNPQTLEQFRKNYLLNGK</sequence>